<protein>
    <submittedName>
        <fullName evidence="1">Sigma factor-like helix-turn-helix DNA-binding protein</fullName>
    </submittedName>
</protein>
<dbReference type="EMBL" id="JAWZSR010000010">
    <property type="protein sequence ID" value="MDX8047291.1"/>
    <property type="molecule type" value="Genomic_DNA"/>
</dbReference>
<organism evidence="1 2">
    <name type="scientific">Gracilibacillus pellucidus</name>
    <dbReference type="NCBI Taxonomy" id="3095368"/>
    <lineage>
        <taxon>Bacteria</taxon>
        <taxon>Bacillati</taxon>
        <taxon>Bacillota</taxon>
        <taxon>Bacilli</taxon>
        <taxon>Bacillales</taxon>
        <taxon>Bacillaceae</taxon>
        <taxon>Gracilibacillus</taxon>
    </lineage>
</organism>
<reference evidence="1" key="1">
    <citation type="submission" date="2023-11" db="EMBL/GenBank/DDBJ databases">
        <title>Gracilibacillus pellucida a moderately halophilic bacterium isolated from saline soil in Xinjiang province.</title>
        <authorList>
            <person name="Zhang Z."/>
            <person name="Tan F."/>
            <person name="Wang Y."/>
            <person name="Xia M."/>
        </authorList>
    </citation>
    <scope>NUCLEOTIDE SEQUENCE</scope>
    <source>
        <strain evidence="1">S3-1-1</strain>
    </source>
</reference>
<comment type="caution">
    <text evidence="1">The sequence shown here is derived from an EMBL/GenBank/DDBJ whole genome shotgun (WGS) entry which is preliminary data.</text>
</comment>
<dbReference type="Proteomes" id="UP001277972">
    <property type="component" value="Unassembled WGS sequence"/>
</dbReference>
<name>A0ACC6M8U8_9BACI</name>
<keyword evidence="2" id="KW-1185">Reference proteome</keyword>
<evidence type="ECO:0000313" key="2">
    <source>
        <dbReference type="Proteomes" id="UP001277972"/>
    </source>
</evidence>
<gene>
    <name evidence="1" type="ORF">SH601_15075</name>
</gene>
<evidence type="ECO:0000313" key="1">
    <source>
        <dbReference type="EMBL" id="MDX8047291.1"/>
    </source>
</evidence>
<sequence>MKEGLFSFWKKIDQKLAELGPEIEDKVYSDPHAVLIKARMFAENLTKLVNEKENIQEVYDVKQNERIRKLLRNGFIVEEVYERFDWLRKMGNEAAHEPSTVKIESSLQAHRYLYDITVWYMEVYGDLGFKPPKYELPQVNTNPTINTSEIESVIEESVGKMLGDKFDSMMELVKQQLTNVNKEVAATTSVQQDAEVQKIEKAAKPVNQKIALPDYLTQLGYEVIDKRSKKGAFWVIGGWELNKVLFPLKEEKIYFRFSKKGGKATKNRPAWFLLNKTTDELFIQKKDDSTELEEVVVEESKEPVKNNKEVKVFNRVDSIEYSPLNDTELHVPVHLLNVTTYKGSLKIFLENYKADSLQDITLNNLRDYYKSSRDEFFNVLLHLALFGVQINGSLAKLTSYQMNPEEGFLVVNRLEKDMFHDIFPAHFRSILSKFGISVLSDLHHFPISSLKWLFKDYEDELLLILDKCVEHVVEEDNVPTIETVIEEEVVEGKKLLCKQEVLVIPLAKLDKPLKIEDFPGCNHLVRQLQEHNYQTIGQLPDVLDGIHTQFQGVGPGAVKKFWDLLKEVVKESEIEEVERPQGTGVSFQGEVLEFSEDFQKQTISGAYLQSFQPLLNYFSSKGIKTYGELPYNLIELNEAPRVGNARVEKFFYALKSEAQNFEERHAYIQELNDMTEEEKCVFFFNQFVERIETIISDDEQKKLHKIQDRWIDIITKRYEESLKGSHLTLEELGQTYNLTRERVRQIIRKMLERLSHSGADWIKIITEQVNRTKVIKNDYLDSNIFSHYIIKECLLLHDVRLIHEDKLLTNLSREQLIEIEQMVQKRLQDEWKGKLVTAEEVKEFIQSCDCPPIIAEHEVNSRLMKYREFFILSESTKADLAGIVLQDYPNGAEVYKNADELCERGNSIIPGTFNSHRDFAAIIGRDEFEDAYLWGRGTYIHKKFVQIPYELLSTISTYIESWIEERGYLTVGRVYQQYENELLTAKVPTEYALYELLRKHSPIEGISFNKYPRITRADEDFKYNGERIIDYIRRRGVSVSTADIYHEFVETIGWKPFTLQLNLSQLEEVIPDSHQSYTLLEFFNDISKESLLAISEKLGKKMKQIPFVQIRGLYAENESYCKGLGIYSAYVLYYLLKKHFHEDYVFPRFPHILAHGAEEDNPTMKSIVEGYLLDQNREVSREELVDWLVQDVGGRINTADLVISSSDQIFYYTRGQFGEYVHSEVIGWNEEKAEQVRKVIKHSLIKQENKPYVLSSMIDLDLLPELKNDLPWTEDLLIDCVRRDDLFQTLGSMHRIFTLKEQQELNSNTDFLVYILREEFNGAAKINEIGKVLQQNHYTSDGDILAETWKEIEDNKTSIKLVGDEMISTSLLGTED</sequence>
<proteinExistence type="predicted"/>
<accession>A0ACC6M8U8</accession>